<name>A0ABP8K371_9MICO</name>
<proteinExistence type="inferred from homology"/>
<dbReference type="InterPro" id="IPR009830">
    <property type="entry name" value="LppX/LprAFG"/>
</dbReference>
<organism evidence="4 5">
    <name type="scientific">Fodinibacter luteus</name>
    <dbReference type="NCBI Taxonomy" id="552064"/>
    <lineage>
        <taxon>Bacteria</taxon>
        <taxon>Bacillati</taxon>
        <taxon>Actinomycetota</taxon>
        <taxon>Actinomycetes</taxon>
        <taxon>Micrococcales</taxon>
        <taxon>Intrasporangiaceae</taxon>
        <taxon>Fodinibacter (ex Wang et al. 2009)</taxon>
    </lineage>
</organism>
<protein>
    <recommendedName>
        <fullName evidence="6">LppX_LprAFG lipoprotein</fullName>
    </recommendedName>
</protein>
<dbReference type="SUPFAM" id="SSF89392">
    <property type="entry name" value="Prokaryotic lipoproteins and lipoprotein localization factors"/>
    <property type="match status" value="1"/>
</dbReference>
<evidence type="ECO:0000313" key="4">
    <source>
        <dbReference type="EMBL" id="GAA4399757.1"/>
    </source>
</evidence>
<accession>A0ABP8K371</accession>
<comment type="caution">
    <text evidence="4">The sequence shown here is derived from an EMBL/GenBank/DDBJ whole genome shotgun (WGS) entry which is preliminary data.</text>
</comment>
<evidence type="ECO:0000256" key="2">
    <source>
        <dbReference type="ARBA" id="ARBA00009194"/>
    </source>
</evidence>
<comment type="similarity">
    <text evidence="2">Belongs to the LppX/LprAFG lipoprotein family.</text>
</comment>
<dbReference type="CDD" id="cd16334">
    <property type="entry name" value="LppX-like"/>
    <property type="match status" value="1"/>
</dbReference>
<dbReference type="Gene3D" id="2.50.20.20">
    <property type="match status" value="1"/>
</dbReference>
<keyword evidence="5" id="KW-1185">Reference proteome</keyword>
<keyword evidence="3" id="KW-1003">Cell membrane</keyword>
<dbReference type="EMBL" id="BAABGM010000003">
    <property type="protein sequence ID" value="GAA4399757.1"/>
    <property type="molecule type" value="Genomic_DNA"/>
</dbReference>
<keyword evidence="3" id="KW-0472">Membrane</keyword>
<evidence type="ECO:0000256" key="3">
    <source>
        <dbReference type="ARBA" id="ARBA00022475"/>
    </source>
</evidence>
<evidence type="ECO:0000256" key="1">
    <source>
        <dbReference type="ARBA" id="ARBA00004196"/>
    </source>
</evidence>
<evidence type="ECO:0000313" key="5">
    <source>
        <dbReference type="Proteomes" id="UP001500945"/>
    </source>
</evidence>
<evidence type="ECO:0008006" key="6">
    <source>
        <dbReference type="Google" id="ProtNLM"/>
    </source>
</evidence>
<reference evidence="5" key="1">
    <citation type="journal article" date="2019" name="Int. J. Syst. Evol. Microbiol.">
        <title>The Global Catalogue of Microorganisms (GCM) 10K type strain sequencing project: providing services to taxonomists for standard genome sequencing and annotation.</title>
        <authorList>
            <consortium name="The Broad Institute Genomics Platform"/>
            <consortium name="The Broad Institute Genome Sequencing Center for Infectious Disease"/>
            <person name="Wu L."/>
            <person name="Ma J."/>
        </authorList>
    </citation>
    <scope>NUCLEOTIDE SEQUENCE [LARGE SCALE GENOMIC DNA]</scope>
    <source>
        <strain evidence="5">JCM 17809</strain>
    </source>
</reference>
<dbReference type="Pfam" id="PF07161">
    <property type="entry name" value="LppX_LprAFG"/>
    <property type="match status" value="1"/>
</dbReference>
<dbReference type="Proteomes" id="UP001500945">
    <property type="component" value="Unassembled WGS sequence"/>
</dbReference>
<sequence length="247" mass="25555">MQGVPDLRATVAAMRRLPGTLAAALATAGLVVALAGCSGEEEAVAEVAPAERLTAAKAEFDAAETVALDLSSRDVPSVENGVTAAEGNGVISASEPKFQGTITGTVGGVAGTIDTIAIGDTAYLKLFTPEYEETDLSTINAPNPAFFFDPAVGISSLLTQTGDPRANGRTRSGDEVLDRIDGTLPGQRIDELFHLGDGTGTYDVSYGLTDDDELRTATLTGPFFPGVEATYVLELTDYGAPVEITRP</sequence>
<comment type="subcellular location">
    <subcellularLocation>
        <location evidence="1">Cell envelope</location>
    </subcellularLocation>
</comment>
<gene>
    <name evidence="4" type="ORF">GCM10023168_07590</name>
</gene>
<dbReference type="InterPro" id="IPR029046">
    <property type="entry name" value="LolA/LolB/LppX"/>
</dbReference>